<dbReference type="AlphaFoldDB" id="A0A833TM34"/>
<dbReference type="EMBL" id="WSZM01000017">
    <property type="protein sequence ID" value="KAF4046394.1"/>
    <property type="molecule type" value="Genomic_DNA"/>
</dbReference>
<accession>A0A833TM34</accession>
<dbReference type="Gene3D" id="4.10.1330.10">
    <property type="entry name" value="non globular Virulence effector SptP domain"/>
    <property type="match status" value="2"/>
</dbReference>
<dbReference type="Proteomes" id="UP000704712">
    <property type="component" value="Unassembled WGS sequence"/>
</dbReference>
<evidence type="ECO:0008006" key="4">
    <source>
        <dbReference type="Google" id="ProtNLM"/>
    </source>
</evidence>
<keyword evidence="3" id="KW-1185">Reference proteome</keyword>
<proteinExistence type="predicted"/>
<dbReference type="EMBL" id="JAACNO010000735">
    <property type="protein sequence ID" value="KAF4145421.1"/>
    <property type="molecule type" value="Genomic_DNA"/>
</dbReference>
<protein>
    <recommendedName>
        <fullName evidence="4">Secreted RxLR effector peptide protein</fullName>
    </recommendedName>
</protein>
<evidence type="ECO:0000313" key="1">
    <source>
        <dbReference type="EMBL" id="KAF4046394.1"/>
    </source>
</evidence>
<dbReference type="InterPro" id="IPR044899">
    <property type="entry name" value="SptP_N_sf"/>
</dbReference>
<evidence type="ECO:0000313" key="2">
    <source>
        <dbReference type="EMBL" id="KAF4145421.1"/>
    </source>
</evidence>
<evidence type="ECO:0000313" key="3">
    <source>
        <dbReference type="Proteomes" id="UP000602510"/>
    </source>
</evidence>
<dbReference type="Proteomes" id="UP000602510">
    <property type="component" value="Unassembled WGS sequence"/>
</dbReference>
<reference evidence="1" key="1">
    <citation type="submission" date="2020-04" db="EMBL/GenBank/DDBJ databases">
        <title>Hybrid Assembly of Korean Phytophthora infestans isolates.</title>
        <authorList>
            <person name="Prokchorchik M."/>
            <person name="Lee Y."/>
            <person name="Seo J."/>
            <person name="Cho J.-H."/>
            <person name="Park Y.-E."/>
            <person name="Jang D.-C."/>
            <person name="Im J.-S."/>
            <person name="Choi J.-G."/>
            <person name="Park H.-J."/>
            <person name="Lee G.-B."/>
            <person name="Lee Y.-G."/>
            <person name="Hong S.-Y."/>
            <person name="Cho K."/>
            <person name="Sohn K.H."/>
        </authorList>
    </citation>
    <scope>NUCLEOTIDE SEQUENCE</scope>
    <source>
        <strain evidence="1">KR_1_A1</strain>
        <strain evidence="2">KR_2_A2</strain>
    </source>
</reference>
<gene>
    <name evidence="1" type="ORF">GN244_ATG01229</name>
    <name evidence="2" type="ORF">GN958_ATG05451</name>
</gene>
<name>A0A833TM34_PHYIN</name>
<comment type="caution">
    <text evidence="1">The sequence shown here is derived from an EMBL/GenBank/DDBJ whole genome shotgun (WGS) entry which is preliminary data.</text>
</comment>
<organism evidence="1 3">
    <name type="scientific">Phytophthora infestans</name>
    <name type="common">Potato late blight agent</name>
    <name type="synonym">Botrytis infestans</name>
    <dbReference type="NCBI Taxonomy" id="4787"/>
    <lineage>
        <taxon>Eukaryota</taxon>
        <taxon>Sar</taxon>
        <taxon>Stramenopiles</taxon>
        <taxon>Oomycota</taxon>
        <taxon>Peronosporomycetes</taxon>
        <taxon>Peronosporales</taxon>
        <taxon>Peronosporaceae</taxon>
        <taxon>Phytophthora</taxon>
    </lineage>
</organism>
<sequence>MSGVDVLSKLKLGDEASAALKSSKIEALTQYITMFNNKNPDKKISLIGTLTARYGDDKVAKALVAVEKDGAAPKVMELAKKLRADQLSAWLDGGKSVDDVFLLLKVHAYGPGALGSRKLDILDDYIVKVNKYNIVSHVKAVQLKNLRQWQGNNLEPAAVMKLLNLDGNVKNAVKSIELRRLDDYITEFNVNNPSSQATLLGTLTAKYGETNVAKAIVSAVRDDNMLATRLQKQQLDGWLQKDKSVDEVSMHLKLNDPKTAVLSRNVETLDKYITLYNGKKKTQKTLVEPFLKAFGEPRLDTMLSKIPANSKETNAANLLTQFRFWQFKHPRLRRNVL</sequence>